<dbReference type="EnsemblMetazoa" id="Aqu2.1.35054_001">
    <property type="protein sequence ID" value="Aqu2.1.35054_001"/>
    <property type="gene ID" value="Aqu2.1.35054"/>
</dbReference>
<accession>A0A1X7V5F6</accession>
<reference evidence="1" key="1">
    <citation type="submission" date="2017-05" db="UniProtKB">
        <authorList>
            <consortium name="EnsemblMetazoa"/>
        </authorList>
    </citation>
    <scope>IDENTIFICATION</scope>
</reference>
<protein>
    <submittedName>
        <fullName evidence="1">Uncharacterized protein</fullName>
    </submittedName>
</protein>
<dbReference type="InParanoid" id="A0A1X7V5F6"/>
<sequence length="94" mass="10087">MLAILLNDTTCISTDSGGGQGGSNEIQLSEVALPCPCSSMSHQRYRKRSLSSFCINESQSFDSQCGNSAPSTIKTATFTLIILQPIITILILFL</sequence>
<name>A0A1X7V5F6_AMPQE</name>
<organism evidence="1">
    <name type="scientific">Amphimedon queenslandica</name>
    <name type="common">Sponge</name>
    <dbReference type="NCBI Taxonomy" id="400682"/>
    <lineage>
        <taxon>Eukaryota</taxon>
        <taxon>Metazoa</taxon>
        <taxon>Porifera</taxon>
        <taxon>Demospongiae</taxon>
        <taxon>Heteroscleromorpha</taxon>
        <taxon>Haplosclerida</taxon>
        <taxon>Niphatidae</taxon>
        <taxon>Amphimedon</taxon>
    </lineage>
</organism>
<proteinExistence type="predicted"/>
<evidence type="ECO:0000313" key="1">
    <source>
        <dbReference type="EnsemblMetazoa" id="Aqu2.1.35054_001"/>
    </source>
</evidence>
<dbReference type="AlphaFoldDB" id="A0A1X7V5F6"/>